<dbReference type="GO" id="GO:0003735">
    <property type="term" value="F:structural constituent of ribosome"/>
    <property type="evidence" value="ECO:0007669"/>
    <property type="project" value="InterPro"/>
</dbReference>
<dbReference type="InterPro" id="IPR028909">
    <property type="entry name" value="bL21-like"/>
</dbReference>
<keyword evidence="4" id="KW-0699">rRNA-binding</keyword>
<comment type="subcellular location">
    <subcellularLocation>
        <location evidence="1">Plastid</location>
    </subcellularLocation>
</comment>
<dbReference type="eggNOG" id="ENOG502S7IP">
    <property type="taxonomic scope" value="Eukaryota"/>
</dbReference>
<protein>
    <submittedName>
        <fullName evidence="9">Ribosomal protein L21family member protein</fullName>
    </submittedName>
</protein>
<dbReference type="EMBL" id="ACOU01000007">
    <property type="protein sequence ID" value="EKX72546.1"/>
    <property type="molecule type" value="Genomic_DNA"/>
</dbReference>
<keyword evidence="10" id="KW-1185">Reference proteome</keyword>
<dbReference type="Pfam" id="PF00829">
    <property type="entry name" value="Ribosomal_L21p"/>
    <property type="match status" value="1"/>
</dbReference>
<dbReference type="Proteomes" id="UP000031512">
    <property type="component" value="Unassembled WGS sequence"/>
</dbReference>
<dbReference type="STRING" id="1537102.L1LB40"/>
<dbReference type="GO" id="GO:0006412">
    <property type="term" value="P:translation"/>
    <property type="evidence" value="ECO:0007669"/>
    <property type="project" value="InterPro"/>
</dbReference>
<dbReference type="RefSeq" id="XP_004831998.1">
    <property type="nucleotide sequence ID" value="XM_004831941.1"/>
</dbReference>
<dbReference type="AlphaFoldDB" id="L1LB40"/>
<proteinExistence type="inferred from homology"/>
<dbReference type="SUPFAM" id="SSF141091">
    <property type="entry name" value="L21p-like"/>
    <property type="match status" value="1"/>
</dbReference>
<dbReference type="OrthoDB" id="5994at2759"/>
<dbReference type="GeneID" id="15803968"/>
<evidence type="ECO:0000256" key="2">
    <source>
        <dbReference type="ARBA" id="ARBA00008563"/>
    </source>
</evidence>
<evidence type="ECO:0000313" key="9">
    <source>
        <dbReference type="EMBL" id="EKX72546.1"/>
    </source>
</evidence>
<dbReference type="GO" id="GO:0009536">
    <property type="term" value="C:plastid"/>
    <property type="evidence" value="ECO:0007669"/>
    <property type="project" value="UniProtKB-SubCell"/>
</dbReference>
<evidence type="ECO:0000313" key="10">
    <source>
        <dbReference type="Proteomes" id="UP000031512"/>
    </source>
</evidence>
<evidence type="ECO:0000256" key="7">
    <source>
        <dbReference type="ARBA" id="ARBA00023274"/>
    </source>
</evidence>
<dbReference type="NCBIfam" id="TIGR00061">
    <property type="entry name" value="L21"/>
    <property type="match status" value="1"/>
</dbReference>
<dbReference type="VEuPathDB" id="PiroplasmaDB:BEWA_050140"/>
<evidence type="ECO:0000256" key="5">
    <source>
        <dbReference type="ARBA" id="ARBA00022884"/>
    </source>
</evidence>
<dbReference type="InterPro" id="IPR036164">
    <property type="entry name" value="bL21-like_sf"/>
</dbReference>
<dbReference type="PANTHER" id="PTHR21349">
    <property type="entry name" value="50S RIBOSOMAL PROTEIN L21"/>
    <property type="match status" value="1"/>
</dbReference>
<keyword evidence="8" id="KW-0472">Membrane</keyword>
<comment type="caution">
    <text evidence="9">The sequence shown here is derived from an EMBL/GenBank/DDBJ whole genome shotgun (WGS) entry which is preliminary data.</text>
</comment>
<dbReference type="PANTHER" id="PTHR21349:SF7">
    <property type="entry name" value="LARGE RIBOSOMAL SUBUNIT PROTEIN BL21C"/>
    <property type="match status" value="1"/>
</dbReference>
<comment type="similarity">
    <text evidence="2">Belongs to the bacterial ribosomal protein bL21 family.</text>
</comment>
<name>L1LB40_THEEQ</name>
<keyword evidence="3" id="KW-0934">Plastid</keyword>
<gene>
    <name evidence="9" type="ORF">BEWA_050140</name>
</gene>
<evidence type="ECO:0000256" key="4">
    <source>
        <dbReference type="ARBA" id="ARBA00022730"/>
    </source>
</evidence>
<keyword evidence="8" id="KW-1133">Transmembrane helix</keyword>
<evidence type="ECO:0000256" key="6">
    <source>
        <dbReference type="ARBA" id="ARBA00022980"/>
    </source>
</evidence>
<accession>L1LB40</accession>
<dbReference type="GO" id="GO:0019843">
    <property type="term" value="F:rRNA binding"/>
    <property type="evidence" value="ECO:0007669"/>
    <property type="project" value="UniProtKB-KW"/>
</dbReference>
<evidence type="ECO:0000256" key="1">
    <source>
        <dbReference type="ARBA" id="ARBA00004474"/>
    </source>
</evidence>
<reference evidence="9 10" key="1">
    <citation type="journal article" date="2012" name="BMC Genomics">
        <title>Comparative genomic analysis and phylogenetic position of Theileria equi.</title>
        <authorList>
            <person name="Kappmeyer L.S."/>
            <person name="Thiagarajan M."/>
            <person name="Herndon D.R."/>
            <person name="Ramsay J.D."/>
            <person name="Caler E."/>
            <person name="Djikeng A."/>
            <person name="Gillespie J.J."/>
            <person name="Lau A.O."/>
            <person name="Roalson E.H."/>
            <person name="Silva J.C."/>
            <person name="Silva M.G."/>
            <person name="Suarez C.E."/>
            <person name="Ueti M.W."/>
            <person name="Nene V.M."/>
            <person name="Mealey R.H."/>
            <person name="Knowles D.P."/>
            <person name="Brayton K.A."/>
        </authorList>
    </citation>
    <scope>NUCLEOTIDE SEQUENCE [LARGE SCALE GENOMIC DNA]</scope>
    <source>
        <strain evidence="9 10">WA</strain>
    </source>
</reference>
<keyword evidence="5" id="KW-0694">RNA-binding</keyword>
<keyword evidence="6 9" id="KW-0689">Ribosomal protein</keyword>
<evidence type="ECO:0000256" key="8">
    <source>
        <dbReference type="SAM" id="Phobius"/>
    </source>
</evidence>
<evidence type="ECO:0000256" key="3">
    <source>
        <dbReference type="ARBA" id="ARBA00022640"/>
    </source>
</evidence>
<dbReference type="InterPro" id="IPR001787">
    <property type="entry name" value="Ribosomal_bL21"/>
</dbReference>
<dbReference type="KEGG" id="beq:BEWA_050140"/>
<keyword evidence="8" id="KW-0812">Transmembrane</keyword>
<dbReference type="HAMAP" id="MF_01363">
    <property type="entry name" value="Ribosomal_bL21"/>
    <property type="match status" value="1"/>
</dbReference>
<dbReference type="GO" id="GO:0005762">
    <property type="term" value="C:mitochondrial large ribosomal subunit"/>
    <property type="evidence" value="ECO:0007669"/>
    <property type="project" value="TreeGrafter"/>
</dbReference>
<keyword evidence="7" id="KW-0687">Ribonucleoprotein</keyword>
<organism evidence="9 10">
    <name type="scientific">Theileria equi strain WA</name>
    <dbReference type="NCBI Taxonomy" id="1537102"/>
    <lineage>
        <taxon>Eukaryota</taxon>
        <taxon>Sar</taxon>
        <taxon>Alveolata</taxon>
        <taxon>Apicomplexa</taxon>
        <taxon>Aconoidasida</taxon>
        <taxon>Piroplasmida</taxon>
        <taxon>Theileriidae</taxon>
        <taxon>Theileria</taxon>
    </lineage>
</organism>
<sequence>MERRLGRNCAAWSGACRMAGVVLLFLLDLPILSIETWYISSLVVSGPPMTASVRLGGHSGEPFLASSRGFLTYREPIATAFLLNAGNTNPPHLHTLKAIIDRPAIDRLMNKKDSRDRSGCYAIVHISGNPRWMEKGRYYDVYRIHQRVGRRVHLLRLQFYQSPTGWYINGEPYIHNIRAVARIIKHFRSPKMTTVKFRSKKHYKRTIGHRQEMTRILIEDFEVFNGPEDGADDSKNEKMENVSGPSRHFSALNMDPINFALMKMQYIKTPSLELPKMKRCTIYKMTEEQKALLGSNPLEHFDPVYNQLAIREQILSHF</sequence>
<feature type="transmembrane region" description="Helical" evidence="8">
    <location>
        <begin position="21"/>
        <end position="39"/>
    </location>
</feature>